<evidence type="ECO:0000256" key="3">
    <source>
        <dbReference type="ARBA" id="ARBA00023274"/>
    </source>
</evidence>
<dbReference type="EMBL" id="LAZR01002580">
    <property type="protein sequence ID" value="KKN28224.1"/>
    <property type="molecule type" value="Genomic_DNA"/>
</dbReference>
<keyword evidence="3" id="KW-0687">Ribonucleoprotein</keyword>
<accession>X1TIK6</accession>
<comment type="similarity">
    <text evidence="1">Belongs to the bacterial ribosomal protein bS21 family.</text>
</comment>
<comment type="caution">
    <text evidence="4">The sequence shown here is derived from an EMBL/GenBank/DDBJ whole genome shotgun (WGS) entry which is preliminary data.</text>
</comment>
<dbReference type="HAMAP" id="MF_00358">
    <property type="entry name" value="Ribosomal_bS21"/>
    <property type="match status" value="1"/>
</dbReference>
<evidence type="ECO:0008006" key="6">
    <source>
        <dbReference type="Google" id="ProtNLM"/>
    </source>
</evidence>
<evidence type="ECO:0000256" key="1">
    <source>
        <dbReference type="ARBA" id="ARBA00006640"/>
    </source>
</evidence>
<dbReference type="NCBIfam" id="TIGR00030">
    <property type="entry name" value="S21p"/>
    <property type="match status" value="1"/>
</dbReference>
<reference evidence="5" key="2">
    <citation type="journal article" date="2015" name="Nature">
        <title>Complex archaea that bridge the gap between prokaryotes and eukaryotes.</title>
        <authorList>
            <person name="Spang A."/>
            <person name="Saw J.H."/>
            <person name="Jorgensen S.L."/>
            <person name="Zaremba-Niedzwiedzka K."/>
            <person name="Martijn J."/>
            <person name="Lind A.E."/>
            <person name="van Eijk R."/>
            <person name="Schleper C."/>
            <person name="Guy L."/>
            <person name="Ettema T.J."/>
        </authorList>
    </citation>
    <scope>NUCLEOTIDE SEQUENCE</scope>
</reference>
<evidence type="ECO:0000313" key="5">
    <source>
        <dbReference type="EMBL" id="KKN28224.1"/>
    </source>
</evidence>
<proteinExistence type="inferred from homology"/>
<dbReference type="GO" id="GO:1990904">
    <property type="term" value="C:ribonucleoprotein complex"/>
    <property type="evidence" value="ECO:0007669"/>
    <property type="project" value="UniProtKB-KW"/>
</dbReference>
<gene>
    <name evidence="5" type="ORF">LCGC14_0856620</name>
    <name evidence="4" type="ORF">S12H4_15470</name>
</gene>
<dbReference type="EMBL" id="BARW01007432">
    <property type="protein sequence ID" value="GAI87410.1"/>
    <property type="molecule type" value="Genomic_DNA"/>
</dbReference>
<dbReference type="GO" id="GO:0006412">
    <property type="term" value="P:translation"/>
    <property type="evidence" value="ECO:0007669"/>
    <property type="project" value="InterPro"/>
</dbReference>
<name>X1TIK6_9ZZZZ</name>
<organism evidence="4">
    <name type="scientific">marine sediment metagenome</name>
    <dbReference type="NCBI Taxonomy" id="412755"/>
    <lineage>
        <taxon>unclassified sequences</taxon>
        <taxon>metagenomes</taxon>
        <taxon>ecological metagenomes</taxon>
    </lineage>
</organism>
<dbReference type="GO" id="GO:0003735">
    <property type="term" value="F:structural constituent of ribosome"/>
    <property type="evidence" value="ECO:0007669"/>
    <property type="project" value="InterPro"/>
</dbReference>
<dbReference type="GO" id="GO:0005840">
    <property type="term" value="C:ribosome"/>
    <property type="evidence" value="ECO:0007669"/>
    <property type="project" value="UniProtKB-KW"/>
</dbReference>
<dbReference type="InterPro" id="IPR001911">
    <property type="entry name" value="Ribosomal_bS21"/>
</dbReference>
<dbReference type="InterPro" id="IPR038380">
    <property type="entry name" value="Ribosomal_bS21_sf"/>
</dbReference>
<protein>
    <recommendedName>
        <fullName evidence="6">30S ribosomal protein S21</fullName>
    </recommendedName>
</protein>
<dbReference type="Pfam" id="PF01165">
    <property type="entry name" value="Ribosomal_S21"/>
    <property type="match status" value="1"/>
</dbReference>
<reference evidence="4" key="1">
    <citation type="journal article" date="2014" name="Front. Microbiol.">
        <title>High frequency of phylogenetically diverse reductive dehalogenase-homologous genes in deep subseafloor sedimentary metagenomes.</title>
        <authorList>
            <person name="Kawai M."/>
            <person name="Futagami T."/>
            <person name="Toyoda A."/>
            <person name="Takaki Y."/>
            <person name="Nishi S."/>
            <person name="Hori S."/>
            <person name="Arai W."/>
            <person name="Tsubouchi T."/>
            <person name="Morono Y."/>
            <person name="Uchiyama I."/>
            <person name="Ito T."/>
            <person name="Fujiyama A."/>
            <person name="Inagaki F."/>
            <person name="Takami H."/>
        </authorList>
    </citation>
    <scope>NUCLEOTIDE SEQUENCE</scope>
    <source>
        <strain evidence="4">Expedition CK06-06</strain>
    </source>
</reference>
<evidence type="ECO:0000256" key="2">
    <source>
        <dbReference type="ARBA" id="ARBA00022980"/>
    </source>
</evidence>
<dbReference type="AlphaFoldDB" id="X1TIK6"/>
<keyword evidence="2" id="KW-0689">Ribosomal protein</keyword>
<sequence length="68" mass="8369">MAFIVVEEGESIESALRRFKRKVQQQAIIKEIKKHSVYYKPGEKRRMKDALARKRMRRRMKRDKELEY</sequence>
<dbReference type="PRINTS" id="PR00976">
    <property type="entry name" value="RIBOSOMALS21"/>
</dbReference>
<dbReference type="Gene3D" id="1.20.5.1150">
    <property type="entry name" value="Ribosomal protein S8"/>
    <property type="match status" value="1"/>
</dbReference>
<evidence type="ECO:0000313" key="4">
    <source>
        <dbReference type="EMBL" id="GAI87410.1"/>
    </source>
</evidence>